<dbReference type="PANTHER" id="PTHR12547:SF18">
    <property type="entry name" value="PROTEIN TIS11"/>
    <property type="match status" value="1"/>
</dbReference>
<keyword evidence="4" id="KW-0862">Zinc</keyword>
<dbReference type="OrthoDB" id="410307at2759"/>
<dbReference type="Pfam" id="PF00642">
    <property type="entry name" value="zf-CCCH"/>
    <property type="match status" value="2"/>
</dbReference>
<dbReference type="SMART" id="SM00356">
    <property type="entry name" value="ZnF_C3H1"/>
    <property type="match status" value="2"/>
</dbReference>
<dbReference type="EMBL" id="LSRX01000250">
    <property type="protein sequence ID" value="OLQ02922.1"/>
    <property type="molecule type" value="Genomic_DNA"/>
</dbReference>
<dbReference type="InterPro" id="IPR000571">
    <property type="entry name" value="Znf_CCCH"/>
</dbReference>
<keyword evidence="2" id="KW-0677">Repeat</keyword>
<dbReference type="Gene3D" id="4.10.1000.10">
    <property type="entry name" value="Zinc finger, CCCH-type"/>
    <property type="match status" value="2"/>
</dbReference>
<keyword evidence="3" id="KW-0863">Zinc-finger</keyword>
<dbReference type="Proteomes" id="UP000186817">
    <property type="component" value="Unassembled WGS sequence"/>
</dbReference>
<sequence>MVRKESRAIKEKLSSGSMRLEAFKQTRLCKFHVAGNCVRGNSCNFAHSIDQIRDQPDFSKTRLCADYLQAQWCRDGQYCKFAHGEHELRPHPSVKNKEQKTKIQSEEKPVAWYTDEGCDACEGWYFMADGMDGVMYPWYPGYSFVEYPLVQDEYAWDTTSQQSTDWTEWNGTSSNNSIACIESPIQSHVVASPVLPDDPLMLDPVAAMNQFSDELKVKNTFLHIDIEDDDFDEEETPPASLASLRRSPSAPGRLMALFLGDEDED</sequence>
<organism evidence="5 6">
    <name type="scientific">Symbiodinium microadriaticum</name>
    <name type="common">Dinoflagellate</name>
    <name type="synonym">Zooxanthella microadriatica</name>
    <dbReference type="NCBI Taxonomy" id="2951"/>
    <lineage>
        <taxon>Eukaryota</taxon>
        <taxon>Sar</taxon>
        <taxon>Alveolata</taxon>
        <taxon>Dinophyceae</taxon>
        <taxon>Suessiales</taxon>
        <taxon>Symbiodiniaceae</taxon>
        <taxon>Symbiodinium</taxon>
    </lineage>
</organism>
<name>A0A1Q9E678_SYMMI</name>
<dbReference type="InterPro" id="IPR036855">
    <property type="entry name" value="Znf_CCCH_sf"/>
</dbReference>
<evidence type="ECO:0000256" key="4">
    <source>
        <dbReference type="ARBA" id="ARBA00022833"/>
    </source>
</evidence>
<dbReference type="PANTHER" id="PTHR12547">
    <property type="entry name" value="CCCH ZINC FINGER/TIS11-RELATED"/>
    <property type="match status" value="1"/>
</dbReference>
<reference evidence="5 6" key="1">
    <citation type="submission" date="2016-02" db="EMBL/GenBank/DDBJ databases">
        <title>Genome analysis of coral dinoflagellate symbionts highlights evolutionary adaptations to a symbiotic lifestyle.</title>
        <authorList>
            <person name="Aranda M."/>
            <person name="Li Y."/>
            <person name="Liew Y.J."/>
            <person name="Baumgarten S."/>
            <person name="Simakov O."/>
            <person name="Wilson M."/>
            <person name="Piel J."/>
            <person name="Ashoor H."/>
            <person name="Bougouffa S."/>
            <person name="Bajic V.B."/>
            <person name="Ryu T."/>
            <person name="Ravasi T."/>
            <person name="Bayer T."/>
            <person name="Micklem G."/>
            <person name="Kim H."/>
            <person name="Bhak J."/>
            <person name="Lajeunesse T.C."/>
            <person name="Voolstra C.R."/>
        </authorList>
    </citation>
    <scope>NUCLEOTIDE SEQUENCE [LARGE SCALE GENOMIC DNA]</scope>
    <source>
        <strain evidence="5 6">CCMP2467</strain>
    </source>
</reference>
<accession>A0A1Q9E678</accession>
<keyword evidence="1" id="KW-0479">Metal-binding</keyword>
<keyword evidence="6" id="KW-1185">Reference proteome</keyword>
<proteinExistence type="predicted"/>
<evidence type="ECO:0000313" key="6">
    <source>
        <dbReference type="Proteomes" id="UP000186817"/>
    </source>
</evidence>
<dbReference type="PROSITE" id="PS50103">
    <property type="entry name" value="ZF_C3H1"/>
    <property type="match status" value="2"/>
</dbReference>
<dbReference type="GO" id="GO:0003729">
    <property type="term" value="F:mRNA binding"/>
    <property type="evidence" value="ECO:0007669"/>
    <property type="project" value="InterPro"/>
</dbReference>
<dbReference type="SUPFAM" id="SSF90229">
    <property type="entry name" value="CCCH zinc finger"/>
    <property type="match status" value="2"/>
</dbReference>
<evidence type="ECO:0000313" key="5">
    <source>
        <dbReference type="EMBL" id="OLQ02922.1"/>
    </source>
</evidence>
<evidence type="ECO:0000256" key="2">
    <source>
        <dbReference type="ARBA" id="ARBA00022737"/>
    </source>
</evidence>
<dbReference type="AlphaFoldDB" id="A0A1Q9E678"/>
<dbReference type="GO" id="GO:0008270">
    <property type="term" value="F:zinc ion binding"/>
    <property type="evidence" value="ECO:0007669"/>
    <property type="project" value="UniProtKB-KW"/>
</dbReference>
<protein>
    <submittedName>
        <fullName evidence="5">Uncharacterized protein</fullName>
    </submittedName>
</protein>
<evidence type="ECO:0000256" key="1">
    <source>
        <dbReference type="ARBA" id="ARBA00022723"/>
    </source>
</evidence>
<dbReference type="InterPro" id="IPR045877">
    <property type="entry name" value="ZFP36-like"/>
</dbReference>
<comment type="caution">
    <text evidence="5">The sequence shown here is derived from an EMBL/GenBank/DDBJ whole genome shotgun (WGS) entry which is preliminary data.</text>
</comment>
<gene>
    <name evidence="5" type="ORF">AK812_SmicGene14189</name>
</gene>
<evidence type="ECO:0000256" key="3">
    <source>
        <dbReference type="ARBA" id="ARBA00022771"/>
    </source>
</evidence>